<gene>
    <name evidence="2" type="ORF">Sar04_24850</name>
</gene>
<feature type="region of interest" description="Disordered" evidence="1">
    <location>
        <begin position="53"/>
        <end position="77"/>
    </location>
</feature>
<evidence type="ECO:0000256" key="1">
    <source>
        <dbReference type="SAM" id="MobiDB-lite"/>
    </source>
</evidence>
<reference evidence="2 3" key="1">
    <citation type="submission" date="2021-03" db="EMBL/GenBank/DDBJ databases">
        <title>Whole genome shotgun sequence of Salinispora arenicola NBRC 105043.</title>
        <authorList>
            <person name="Komaki H."/>
            <person name="Tamura T."/>
        </authorList>
    </citation>
    <scope>NUCLEOTIDE SEQUENCE [LARGE SCALE GENOMIC DNA]</scope>
    <source>
        <strain evidence="2 3">NBRC 105043</strain>
    </source>
</reference>
<dbReference type="EMBL" id="BOQM01000016">
    <property type="protein sequence ID" value="GIM85749.1"/>
    <property type="molecule type" value="Genomic_DNA"/>
</dbReference>
<comment type="caution">
    <text evidence="2">The sequence shown here is derived from an EMBL/GenBank/DDBJ whole genome shotgun (WGS) entry which is preliminary data.</text>
</comment>
<sequence>MVYPRLVRYIPIGREFYPTYSSIDVLSVAGSARPTSRFPPLARRLTDVRDYSDATMPGAADRANTRHRPGGWGEVTV</sequence>
<protein>
    <submittedName>
        <fullName evidence="2">Uncharacterized protein</fullName>
    </submittedName>
</protein>
<evidence type="ECO:0000313" key="3">
    <source>
        <dbReference type="Proteomes" id="UP000677457"/>
    </source>
</evidence>
<organism evidence="2 3">
    <name type="scientific">Salinispora arenicola</name>
    <dbReference type="NCBI Taxonomy" id="168697"/>
    <lineage>
        <taxon>Bacteria</taxon>
        <taxon>Bacillati</taxon>
        <taxon>Actinomycetota</taxon>
        <taxon>Actinomycetes</taxon>
        <taxon>Micromonosporales</taxon>
        <taxon>Micromonosporaceae</taxon>
        <taxon>Salinispora</taxon>
    </lineage>
</organism>
<keyword evidence="3" id="KW-1185">Reference proteome</keyword>
<evidence type="ECO:0000313" key="2">
    <source>
        <dbReference type="EMBL" id="GIM85749.1"/>
    </source>
</evidence>
<proteinExistence type="predicted"/>
<dbReference type="Proteomes" id="UP000677457">
    <property type="component" value="Unassembled WGS sequence"/>
</dbReference>
<name>A0ABQ4JV61_SALAC</name>
<accession>A0ABQ4JV61</accession>